<dbReference type="OrthoDB" id="412402at2759"/>
<organism evidence="2 3">
    <name type="scientific">Ophiocordyceps camponoti-floridani</name>
    <dbReference type="NCBI Taxonomy" id="2030778"/>
    <lineage>
        <taxon>Eukaryota</taxon>
        <taxon>Fungi</taxon>
        <taxon>Dikarya</taxon>
        <taxon>Ascomycota</taxon>
        <taxon>Pezizomycotina</taxon>
        <taxon>Sordariomycetes</taxon>
        <taxon>Hypocreomycetidae</taxon>
        <taxon>Hypocreales</taxon>
        <taxon>Ophiocordycipitaceae</taxon>
        <taxon>Ophiocordyceps</taxon>
    </lineage>
</organism>
<accession>A0A8H4QC71</accession>
<sequence length="434" mass="49228">MDNQDKQKALVRTLTCGAELEFLMPNHEESETIYAPLITKLALAIKFGTSSQPVAAVCHHQDFEMSCLVCVSISREDMLDQETAIFRRPSSRDGQAWGRNFPAKHSFYVVKAEDKHQAELRRGPERAIELATPVFRKRDVDEGLLSLDKVFRAFAKMSIEELNYDASCGLHIHTGLLKGVFAVDAKRLITLILMLESVFLRDIIPRHRQYSPFGAGLIGSSGFGLGDHGSHKDEDPAEMAAHLPWGNAEPPMRAWNNRSPRLWRDALRRIWNSPSLVDLAQGVCRYDRYNGWKPLSFVIRLRDGQGRPLPDDQGSLRSASGSRSGGQDDFPRSTFEFRYPTMTFEVEFIQFWLEICNKLTEIASLPTDEYKGWIKRLDDALDAVDGRVLHERAQELGFPKPEVRAILTELKLPHIVESWARVISENPSKRMGPQ</sequence>
<evidence type="ECO:0000313" key="2">
    <source>
        <dbReference type="EMBL" id="KAF4594861.1"/>
    </source>
</evidence>
<keyword evidence="3" id="KW-1185">Reference proteome</keyword>
<protein>
    <recommendedName>
        <fullName evidence="4">Amidoligase enzyme</fullName>
    </recommendedName>
</protein>
<gene>
    <name evidence="2" type="ORF">GQ602_000474</name>
</gene>
<name>A0A8H4QC71_9HYPO</name>
<proteinExistence type="predicted"/>
<dbReference type="Proteomes" id="UP000562929">
    <property type="component" value="Unassembled WGS sequence"/>
</dbReference>
<dbReference type="EMBL" id="JAACLJ010000001">
    <property type="protein sequence ID" value="KAF4594861.1"/>
    <property type="molecule type" value="Genomic_DNA"/>
</dbReference>
<feature type="region of interest" description="Disordered" evidence="1">
    <location>
        <begin position="306"/>
        <end position="331"/>
    </location>
</feature>
<reference evidence="2 3" key="1">
    <citation type="journal article" date="2020" name="G3 (Bethesda)">
        <title>Genetic Underpinnings of Host Manipulation by Ophiocordyceps as Revealed by Comparative Transcriptomics.</title>
        <authorList>
            <person name="Will I."/>
            <person name="Das B."/>
            <person name="Trinh T."/>
            <person name="Brachmann A."/>
            <person name="Ohm R.A."/>
            <person name="de Bekker C."/>
        </authorList>
    </citation>
    <scope>NUCLEOTIDE SEQUENCE [LARGE SCALE GENOMIC DNA]</scope>
    <source>
        <strain evidence="2 3">EC05</strain>
    </source>
</reference>
<dbReference type="AlphaFoldDB" id="A0A8H4QC71"/>
<evidence type="ECO:0000256" key="1">
    <source>
        <dbReference type="SAM" id="MobiDB-lite"/>
    </source>
</evidence>
<evidence type="ECO:0008006" key="4">
    <source>
        <dbReference type="Google" id="ProtNLM"/>
    </source>
</evidence>
<evidence type="ECO:0000313" key="3">
    <source>
        <dbReference type="Proteomes" id="UP000562929"/>
    </source>
</evidence>
<comment type="caution">
    <text evidence="2">The sequence shown here is derived from an EMBL/GenBank/DDBJ whole genome shotgun (WGS) entry which is preliminary data.</text>
</comment>